<feature type="repeat" description="WD" evidence="3">
    <location>
        <begin position="1617"/>
        <end position="1642"/>
    </location>
</feature>
<gene>
    <name evidence="6" type="ORF">MVEN_00455400</name>
</gene>
<dbReference type="PROSITE" id="PS00678">
    <property type="entry name" value="WD_REPEATS_1"/>
    <property type="match status" value="18"/>
</dbReference>
<dbReference type="Gene3D" id="2.130.10.10">
    <property type="entry name" value="YVTN repeat-like/Quinoprotein amine dehydrogenase"/>
    <property type="match status" value="10"/>
</dbReference>
<dbReference type="Proteomes" id="UP000620124">
    <property type="component" value="Unassembled WGS sequence"/>
</dbReference>
<dbReference type="PRINTS" id="PR00320">
    <property type="entry name" value="GPROTEINBRPT"/>
</dbReference>
<feature type="repeat" description="WD" evidence="3">
    <location>
        <begin position="1058"/>
        <end position="1099"/>
    </location>
</feature>
<feature type="repeat" description="WD" evidence="3">
    <location>
        <begin position="1531"/>
        <end position="1572"/>
    </location>
</feature>
<dbReference type="InterPro" id="IPR056884">
    <property type="entry name" value="NPHP3-like_N"/>
</dbReference>
<dbReference type="EMBL" id="JACAZI010000003">
    <property type="protein sequence ID" value="KAF7365813.1"/>
    <property type="molecule type" value="Genomic_DNA"/>
</dbReference>
<organism evidence="6 7">
    <name type="scientific">Mycena venus</name>
    <dbReference type="NCBI Taxonomy" id="2733690"/>
    <lineage>
        <taxon>Eukaryota</taxon>
        <taxon>Fungi</taxon>
        <taxon>Dikarya</taxon>
        <taxon>Basidiomycota</taxon>
        <taxon>Agaricomycotina</taxon>
        <taxon>Agaricomycetes</taxon>
        <taxon>Agaricomycetidae</taxon>
        <taxon>Agaricales</taxon>
        <taxon>Marasmiineae</taxon>
        <taxon>Mycenaceae</taxon>
        <taxon>Mycena</taxon>
    </lineage>
</organism>
<protein>
    <submittedName>
        <fullName evidence="6">WD40 repeat-like protein</fullName>
    </submittedName>
</protein>
<feature type="repeat" description="WD" evidence="3">
    <location>
        <begin position="930"/>
        <end position="971"/>
    </location>
</feature>
<feature type="repeat" description="WD" evidence="3">
    <location>
        <begin position="1701"/>
        <end position="1742"/>
    </location>
</feature>
<keyword evidence="7" id="KW-1185">Reference proteome</keyword>
<feature type="repeat" description="WD" evidence="3">
    <location>
        <begin position="1402"/>
        <end position="1443"/>
    </location>
</feature>
<dbReference type="OrthoDB" id="538223at2759"/>
<evidence type="ECO:0000259" key="5">
    <source>
        <dbReference type="Pfam" id="PF24883"/>
    </source>
</evidence>
<evidence type="ECO:0000256" key="4">
    <source>
        <dbReference type="SAM" id="Coils"/>
    </source>
</evidence>
<dbReference type="PROSITE" id="PS50294">
    <property type="entry name" value="WD_REPEATS_REGION"/>
    <property type="match status" value="21"/>
</dbReference>
<accession>A0A8H6YT31</accession>
<proteinExistence type="predicted"/>
<dbReference type="Pfam" id="PF00400">
    <property type="entry name" value="WD40"/>
    <property type="match status" value="21"/>
</dbReference>
<feature type="repeat" description="WD" evidence="3">
    <location>
        <begin position="1359"/>
        <end position="1400"/>
    </location>
</feature>
<feature type="repeat" description="WD" evidence="3">
    <location>
        <begin position="1488"/>
        <end position="1529"/>
    </location>
</feature>
<dbReference type="PANTHER" id="PTHR22847:SF637">
    <property type="entry name" value="WD REPEAT DOMAIN 5B"/>
    <property type="match status" value="1"/>
</dbReference>
<dbReference type="PANTHER" id="PTHR22847">
    <property type="entry name" value="WD40 REPEAT PROTEIN"/>
    <property type="match status" value="1"/>
</dbReference>
<dbReference type="SMART" id="SM00320">
    <property type="entry name" value="WD40"/>
    <property type="match status" value="21"/>
</dbReference>
<feature type="domain" description="Nephrocystin 3-like N-terminal" evidence="5">
    <location>
        <begin position="339"/>
        <end position="502"/>
    </location>
</feature>
<reference evidence="6" key="1">
    <citation type="submission" date="2020-05" db="EMBL/GenBank/DDBJ databases">
        <title>Mycena genomes resolve the evolution of fungal bioluminescence.</title>
        <authorList>
            <person name="Tsai I.J."/>
        </authorList>
    </citation>
    <scope>NUCLEOTIDE SEQUENCE</scope>
    <source>
        <strain evidence="6">CCC161011</strain>
    </source>
</reference>
<feature type="repeat" description="WD" evidence="3">
    <location>
        <begin position="1187"/>
        <end position="1228"/>
    </location>
</feature>
<keyword evidence="2" id="KW-0677">Repeat</keyword>
<dbReference type="InterPro" id="IPR001680">
    <property type="entry name" value="WD40_rpt"/>
</dbReference>
<name>A0A8H6YT31_9AGAR</name>
<feature type="repeat" description="WD" evidence="3">
    <location>
        <begin position="1316"/>
        <end position="1357"/>
    </location>
</feature>
<dbReference type="InterPro" id="IPR019775">
    <property type="entry name" value="WD40_repeat_CS"/>
</dbReference>
<dbReference type="PROSITE" id="PS50082">
    <property type="entry name" value="WD_REPEATS_2"/>
    <property type="match status" value="21"/>
</dbReference>
<dbReference type="InterPro" id="IPR020472">
    <property type="entry name" value="WD40_PAC1"/>
</dbReference>
<dbReference type="CDD" id="cd00200">
    <property type="entry name" value="WD40"/>
    <property type="match status" value="3"/>
</dbReference>
<evidence type="ECO:0000313" key="6">
    <source>
        <dbReference type="EMBL" id="KAF7365813.1"/>
    </source>
</evidence>
<keyword evidence="1 3" id="KW-0853">WD repeat</keyword>
<feature type="repeat" description="WD" evidence="3">
    <location>
        <begin position="1744"/>
        <end position="1785"/>
    </location>
</feature>
<dbReference type="SUPFAM" id="SSF50978">
    <property type="entry name" value="WD40 repeat-like"/>
    <property type="match status" value="3"/>
</dbReference>
<feature type="repeat" description="WD" evidence="3">
    <location>
        <begin position="1144"/>
        <end position="1185"/>
    </location>
</feature>
<feature type="coiled-coil region" evidence="4">
    <location>
        <begin position="590"/>
        <end position="617"/>
    </location>
</feature>
<dbReference type="SUPFAM" id="SSF52540">
    <property type="entry name" value="P-loop containing nucleoside triphosphate hydrolases"/>
    <property type="match status" value="1"/>
</dbReference>
<evidence type="ECO:0000256" key="1">
    <source>
        <dbReference type="ARBA" id="ARBA00022574"/>
    </source>
</evidence>
<dbReference type="Pfam" id="PF24883">
    <property type="entry name" value="NPHP3_N"/>
    <property type="match status" value="1"/>
</dbReference>
<feature type="repeat" description="WD" evidence="3">
    <location>
        <begin position="887"/>
        <end position="928"/>
    </location>
</feature>
<dbReference type="InterPro" id="IPR027417">
    <property type="entry name" value="P-loop_NTPase"/>
</dbReference>
<feature type="repeat" description="WD" evidence="3">
    <location>
        <begin position="973"/>
        <end position="1014"/>
    </location>
</feature>
<evidence type="ECO:0000256" key="3">
    <source>
        <dbReference type="PROSITE-ProRule" id="PRU00221"/>
    </source>
</evidence>
<evidence type="ECO:0000256" key="2">
    <source>
        <dbReference type="ARBA" id="ARBA00022737"/>
    </source>
</evidence>
<dbReference type="InterPro" id="IPR015943">
    <property type="entry name" value="WD40/YVTN_repeat-like_dom_sf"/>
</dbReference>
<sequence length="1886" mass="206357">MPPANQSLSVQISSISATDLRASKTKNCVVKVRLDGTTIRKADLKNARCKIEFDPPYSLESGSALKVELVQSSHLSTHRMVLTMIEFTVTVAKGILETQKVSQLTDHVFANPSAEFRISFSMEPTATVNILSAGIARATELQSVLDRLGKYSKFLQTFLALGLAASEANSIAKAVFASVDQIYKLLQEQHECDADINALLQDMTDVLACIADVEQFAKSAQLTQAMEEVNPIVHATGNFITQYSTQSLKSRILSLTFGIKTREELDKLTQWFLSFRNKFDRGLAVQSGMSIATMETQLKVLLDSTMQDRQLQSLRLKAPEIKQGPEPCMRGTRLDILKSIHDWANDLDGPNVFWLHGYPGTGKSAIAMTVTAQLLDSGRLASSFFFKREEFLSQTPKALWCSVAYDLADKYPEVRSKVIQILESGQVVPHITGHDDIFENLIIQSLKTPLSVPAGRMPIVVIDALDECGGLKESMPYQMQVLSAISRWKHLPAQTKLFVTSRNESNIHSVLGSMGSQCKVLEVGEKATPESHLDIKNYLCCGFDAIHIRYKSLPEPWPTPEDLKLLTDAAAGLFIWASTVLKLVGDRQPKRELERIIQTLKEERQNEEHDMNQLDHLYQSLLISRFLSTTDVEVFKQVAGAILVAQIPLALEDIHALVPSLTSQDLDFVCTQMNSVLDSESGLRFVHQSFVDFLVNLPNESPFNYKKVVHEQQMAYACFQTMAEQLKFNITGVESSYFRTDVIPGLAQKVSNHLYYACRFWSAHLQSVVEKESLLADILRFMHTQLLFWLEVLSARHVTGTASTALRVLDRWLPVNCELKEDVQDAIRFVRGFGHPIAVSIRHIYVSALAFAPATSRTTKRYHGSGLMTLGLKSGGSLSWLSTDAVLNGHQSMVRSVAFSPDGTRIVSGSHDNTVRMWDTETRTQIGAPLEGHTSMVMSVAFSPDGTCIVSGSNDNTVRMWDTETRTQIGAPLEGHTSMVMSVAFSPDGTCIVSGSYDNTVRMWDANTQTQIGAPLEGHTSTVRSVAFSPDGICIVSGSDDNTVRMWDAETQTQIRAPLDHTSEVWSVAFSSDGTRIVSGSYDNIVHMWDAETRTQIGAPLEGHISVVTSVAFSPDGTRIVSGSYDNTVRMWDAETQTQIGAPLTGHISMVWSVAFSPDGTHIVSGSDDNTVRVWDAKTWTQIGAPLEGHTSAVRSAAFSPDGTRIVSGSYDNTVRMWDTETQTQIGAPLEGHTSRVMSVAFSPDGTCIVSGSDDNTVRMWDAKIWTQIGAALEGHTSGVMSVAFSPDGTHIVSGSNDKTMHVWDAETQTQIGAPLEGHTSGVMSVAFSPYGTHIVSGSSDNTVRMWDAKTQTQIGAPLEGHTSGVMSVAFSSDGTCIVSGSYDNTVRVWDAETQTQIRAPLEGHTSRVMSVAFSPDGTRIVSGSYDNTVRMWDTETQTQIGAPLTGHISWVMSVAFSPDGTHIVSGSCDNTVHIWDTETWTPIRAPLEGHTSKVSSVAFSPDGTHIVSGSNDRTLRVWDAETWTQIGAPLEGHTSGVMSVAFSPDGTCIVSGSNDNTVRVWDAETWTQIGAPLEGHTSGVMSVAFSPDGTRIVSGSFDYTVRVWDAETQTQIRAPLEGHTSTVRSVAFSPDGTRIVSGSYDTVHMWDAETQTQIGAPLTGHISMVWSVAFSPDGTCIVSGSDNTVCMWDAETQTQIGAPLEGHTSMVMSVVFSPDGTRIVSGSYDNTVRMWDAETQTQIGAPLEGHTSWVWSVAFSPDGTRIVSGSSDKTVRVWDAETQTQIRLTSDEQTQPDAIPILYHPQGPPMNVLLAETSQLSSIVCVQPDGWIVGPCGELILWVPYHLMGLLPRPNLLGILGNHPMVSFDTSMFHHGDQWTRCNTGHMKL</sequence>
<feature type="repeat" description="WD" evidence="3">
    <location>
        <begin position="1016"/>
        <end position="1057"/>
    </location>
</feature>
<evidence type="ECO:0000313" key="7">
    <source>
        <dbReference type="Proteomes" id="UP000620124"/>
    </source>
</evidence>
<feature type="repeat" description="WD" evidence="3">
    <location>
        <begin position="1230"/>
        <end position="1262"/>
    </location>
</feature>
<feature type="repeat" description="WD" evidence="3">
    <location>
        <begin position="1659"/>
        <end position="1699"/>
    </location>
</feature>
<feature type="repeat" description="WD" evidence="3">
    <location>
        <begin position="1273"/>
        <end position="1314"/>
    </location>
</feature>
<feature type="repeat" description="WD" evidence="3">
    <location>
        <begin position="1445"/>
        <end position="1486"/>
    </location>
</feature>
<feature type="repeat" description="WD" evidence="3">
    <location>
        <begin position="1574"/>
        <end position="1615"/>
    </location>
</feature>
<dbReference type="Gene3D" id="3.40.50.300">
    <property type="entry name" value="P-loop containing nucleotide triphosphate hydrolases"/>
    <property type="match status" value="1"/>
</dbReference>
<feature type="repeat" description="WD" evidence="3">
    <location>
        <begin position="1101"/>
        <end position="1142"/>
    </location>
</feature>
<comment type="caution">
    <text evidence="6">The sequence shown here is derived from an EMBL/GenBank/DDBJ whole genome shotgun (WGS) entry which is preliminary data.</text>
</comment>
<dbReference type="InterPro" id="IPR036322">
    <property type="entry name" value="WD40_repeat_dom_sf"/>
</dbReference>
<dbReference type="GO" id="GO:1990234">
    <property type="term" value="C:transferase complex"/>
    <property type="evidence" value="ECO:0007669"/>
    <property type="project" value="UniProtKB-ARBA"/>
</dbReference>
<keyword evidence="4" id="KW-0175">Coiled coil</keyword>